<protein>
    <submittedName>
        <fullName evidence="2">Uncharacterized protein</fullName>
    </submittedName>
</protein>
<feature type="region of interest" description="Disordered" evidence="1">
    <location>
        <begin position="25"/>
        <end position="45"/>
    </location>
</feature>
<proteinExistence type="predicted"/>
<dbReference type="OrthoDB" id="1161394at2"/>
<evidence type="ECO:0000313" key="3">
    <source>
        <dbReference type="Proteomes" id="UP000324376"/>
    </source>
</evidence>
<comment type="caution">
    <text evidence="2">The sequence shown here is derived from an EMBL/GenBank/DDBJ whole genome shotgun (WGS) entry which is preliminary data.</text>
</comment>
<name>A0A5S5CCR1_9FLAO</name>
<evidence type="ECO:0000256" key="1">
    <source>
        <dbReference type="SAM" id="MobiDB-lite"/>
    </source>
</evidence>
<dbReference type="RefSeq" id="WP_148781880.1">
    <property type="nucleotide sequence ID" value="NZ_VNHU01000002.1"/>
</dbReference>
<evidence type="ECO:0000313" key="2">
    <source>
        <dbReference type="EMBL" id="TYP76292.1"/>
    </source>
</evidence>
<gene>
    <name evidence="2" type="ORF">BD809_102510</name>
</gene>
<dbReference type="Proteomes" id="UP000324376">
    <property type="component" value="Unassembled WGS sequence"/>
</dbReference>
<sequence length="149" mass="16944">MKILVYCCFFLFLWACKSQEPSQKIKKPVETNTTPKKPQYSGESQTMDPNTVLVQAKEISFHSNDVLLCGTAYDHTLVVKIEKIEGSGSSLINMISKDQVLTLGVSKVVSEQYQLQRTQENFDILILKLREKPCPDMTTTDYEILSVQF</sequence>
<dbReference type="EMBL" id="VNHU01000002">
    <property type="protein sequence ID" value="TYP76292.1"/>
    <property type="molecule type" value="Genomic_DNA"/>
</dbReference>
<keyword evidence="3" id="KW-1185">Reference proteome</keyword>
<dbReference type="AlphaFoldDB" id="A0A5S5CCR1"/>
<organism evidence="2 3">
    <name type="scientific">Aquimarina intermedia</name>
    <dbReference type="NCBI Taxonomy" id="350814"/>
    <lineage>
        <taxon>Bacteria</taxon>
        <taxon>Pseudomonadati</taxon>
        <taxon>Bacteroidota</taxon>
        <taxon>Flavobacteriia</taxon>
        <taxon>Flavobacteriales</taxon>
        <taxon>Flavobacteriaceae</taxon>
        <taxon>Aquimarina</taxon>
    </lineage>
</organism>
<accession>A0A5S5CCR1</accession>
<reference evidence="2 3" key="1">
    <citation type="submission" date="2019-07" db="EMBL/GenBank/DDBJ databases">
        <title>Genomic Encyclopedia of Archaeal and Bacterial Type Strains, Phase II (KMG-II): from individual species to whole genera.</title>
        <authorList>
            <person name="Goeker M."/>
        </authorList>
    </citation>
    <scope>NUCLEOTIDE SEQUENCE [LARGE SCALE GENOMIC DNA]</scope>
    <source>
        <strain evidence="2 3">DSM 17527</strain>
    </source>
</reference>
<feature type="compositionally biased region" description="Polar residues" evidence="1">
    <location>
        <begin position="30"/>
        <end position="45"/>
    </location>
</feature>